<proteinExistence type="predicted"/>
<accession>A0A0F9JS34</accession>
<reference evidence="1" key="1">
    <citation type="journal article" date="2015" name="Nature">
        <title>Complex archaea that bridge the gap between prokaryotes and eukaryotes.</title>
        <authorList>
            <person name="Spang A."/>
            <person name="Saw J.H."/>
            <person name="Jorgensen S.L."/>
            <person name="Zaremba-Niedzwiedzka K."/>
            <person name="Martijn J."/>
            <person name="Lind A.E."/>
            <person name="van Eijk R."/>
            <person name="Schleper C."/>
            <person name="Guy L."/>
            <person name="Ettema T.J."/>
        </authorList>
    </citation>
    <scope>NUCLEOTIDE SEQUENCE</scope>
</reference>
<dbReference type="AlphaFoldDB" id="A0A0F9JS34"/>
<organism evidence="1">
    <name type="scientific">marine sediment metagenome</name>
    <dbReference type="NCBI Taxonomy" id="412755"/>
    <lineage>
        <taxon>unclassified sequences</taxon>
        <taxon>metagenomes</taxon>
        <taxon>ecological metagenomes</taxon>
    </lineage>
</organism>
<dbReference type="EMBL" id="LAZR01009417">
    <property type="protein sequence ID" value="KKM72704.1"/>
    <property type="molecule type" value="Genomic_DNA"/>
</dbReference>
<gene>
    <name evidence="1" type="ORF">LCGC14_1417760</name>
</gene>
<sequence>MNKKAEKLIDESLFYAFVRLNAPDGVPEF</sequence>
<name>A0A0F9JS34_9ZZZZ</name>
<protein>
    <submittedName>
        <fullName evidence="1">Uncharacterized protein</fullName>
    </submittedName>
</protein>
<evidence type="ECO:0000313" key="1">
    <source>
        <dbReference type="EMBL" id="KKM72704.1"/>
    </source>
</evidence>
<comment type="caution">
    <text evidence="1">The sequence shown here is derived from an EMBL/GenBank/DDBJ whole genome shotgun (WGS) entry which is preliminary data.</text>
</comment>